<dbReference type="InterPro" id="IPR020015">
    <property type="entry name" value="Decahaem_cyt-c_DmsE"/>
</dbReference>
<feature type="compositionally biased region" description="Polar residues" evidence="2">
    <location>
        <begin position="332"/>
        <end position="346"/>
    </location>
</feature>
<feature type="region of interest" description="Disordered" evidence="2">
    <location>
        <begin position="332"/>
        <end position="359"/>
    </location>
</feature>
<gene>
    <name evidence="5" type="ORF">JZM60_15620</name>
</gene>
<name>A0ABX7Q3H1_9BACT</name>
<dbReference type="PROSITE" id="PS51257">
    <property type="entry name" value="PROKAR_LIPOPROTEIN"/>
    <property type="match status" value="1"/>
</dbReference>
<organism evidence="5 6">
    <name type="scientific">Geobacter benzoatilyticus</name>
    <dbReference type="NCBI Taxonomy" id="2815309"/>
    <lineage>
        <taxon>Bacteria</taxon>
        <taxon>Pseudomonadati</taxon>
        <taxon>Thermodesulfobacteriota</taxon>
        <taxon>Desulfuromonadia</taxon>
        <taxon>Geobacterales</taxon>
        <taxon>Geobacteraceae</taxon>
        <taxon>Geobacter</taxon>
    </lineage>
</organism>
<evidence type="ECO:0000313" key="5">
    <source>
        <dbReference type="EMBL" id="QSV45525.1"/>
    </source>
</evidence>
<dbReference type="InterPro" id="IPR051829">
    <property type="entry name" value="Multiheme_Cytochr_ET"/>
</dbReference>
<feature type="domain" description="Cytochrome c-type protein NrfB-like" evidence="4">
    <location>
        <begin position="83"/>
        <end position="169"/>
    </location>
</feature>
<dbReference type="NCBIfam" id="TIGR01905">
    <property type="entry name" value="paired_CXXCH_1"/>
    <property type="match status" value="3"/>
</dbReference>
<dbReference type="EMBL" id="CP071382">
    <property type="protein sequence ID" value="QSV45525.1"/>
    <property type="molecule type" value="Genomic_DNA"/>
</dbReference>
<evidence type="ECO:0000256" key="1">
    <source>
        <dbReference type="ARBA" id="ARBA00022729"/>
    </source>
</evidence>
<dbReference type="PANTHER" id="PTHR35038:SF6">
    <property type="entry name" value="SURFACE LOCALIZED DECAHEME CYTOCHROME C LIPOPROTEIN"/>
    <property type="match status" value="1"/>
</dbReference>
<evidence type="ECO:0000313" key="6">
    <source>
        <dbReference type="Proteomes" id="UP000663651"/>
    </source>
</evidence>
<feature type="domain" description="Doubled CXXCH motif" evidence="3">
    <location>
        <begin position="231"/>
        <end position="267"/>
    </location>
</feature>
<keyword evidence="6" id="KW-1185">Reference proteome</keyword>
<dbReference type="RefSeq" id="WP_207163318.1">
    <property type="nucleotide sequence ID" value="NZ_CP071382.1"/>
</dbReference>
<dbReference type="InterPro" id="IPR036280">
    <property type="entry name" value="Multihaem_cyt_sf"/>
</dbReference>
<dbReference type="NCBIfam" id="TIGR03508">
    <property type="entry name" value="decahem_SO"/>
    <property type="match status" value="1"/>
</dbReference>
<dbReference type="Pfam" id="PF09699">
    <property type="entry name" value="Paired_CXXCH_1"/>
    <property type="match status" value="2"/>
</dbReference>
<dbReference type="Gene3D" id="3.90.10.10">
    <property type="entry name" value="Cytochrome C3"/>
    <property type="match status" value="2"/>
</dbReference>
<protein>
    <submittedName>
        <fullName evidence="5">DmsE family decaheme c-type cytochrome</fullName>
    </submittedName>
</protein>
<dbReference type="Proteomes" id="UP000663651">
    <property type="component" value="Chromosome"/>
</dbReference>
<dbReference type="InterPro" id="IPR010177">
    <property type="entry name" value="Paired_CXXCH_1"/>
</dbReference>
<dbReference type="SUPFAM" id="SSF48695">
    <property type="entry name" value="Multiheme cytochromes"/>
    <property type="match status" value="1"/>
</dbReference>
<keyword evidence="1" id="KW-0732">Signal</keyword>
<dbReference type="Pfam" id="PF22678">
    <property type="entry name" value="Cytochrom_c_NrfB-like"/>
    <property type="match status" value="1"/>
</dbReference>
<reference evidence="5 6" key="1">
    <citation type="submission" date="2021-03" db="EMBL/GenBank/DDBJ databases">
        <title>Geobacter metallireducens gen. nov. sp. nov., a microorganism capable of coupling the complete oxidation of organic compounds to the reduction of iron and other metals.</title>
        <authorList>
            <person name="Li Y."/>
        </authorList>
    </citation>
    <scope>NUCLEOTIDE SEQUENCE [LARGE SCALE GENOMIC DNA]</scope>
    <source>
        <strain evidence="5 6">Jerry-YX</strain>
    </source>
</reference>
<accession>A0ABX7Q3H1</accession>
<evidence type="ECO:0000259" key="3">
    <source>
        <dbReference type="Pfam" id="PF09699"/>
    </source>
</evidence>
<dbReference type="InterPro" id="IPR053875">
    <property type="entry name" value="Cytochrom_c_NrfB-like_dom"/>
</dbReference>
<evidence type="ECO:0000256" key="2">
    <source>
        <dbReference type="SAM" id="MobiDB-lite"/>
    </source>
</evidence>
<dbReference type="NCBIfam" id="NF041028">
    <property type="entry name" value="decahem_GSU2203"/>
    <property type="match status" value="1"/>
</dbReference>
<evidence type="ECO:0000259" key="4">
    <source>
        <dbReference type="Pfam" id="PF22678"/>
    </source>
</evidence>
<sequence length="359" mass="38621">MQKKLPNARWLSLAALSVISLVVGACATGSVRERVLTLPTIEGAAYVGDKDCAQCHDKIVEPFADTIHGKLADFEVMGGTKGCESCHGAGSIHTAEGDSSKILSFASLSSDQASAICLKCHSAGTHMEWAGSEHALNEVACTDCHKIHQGKKEAKHSLRMSEVELCYSCHQEYRAKANFPSHHPLREGKMTCTSCHQPHGTAEKSLKTEERVNDLCFTCHSRYQGPFVFEHAPVQEDCTICHDAHGSVANNLLKQSEPFLCLQCHESHFHTIRTGATVDSGNVAYDANTIANTTDPLSATNSVQFDNSHGTDGWAKAFGTKCTVCHSQVHGSDLPSQTAPSMNSDGSRGWPDGASGLTR</sequence>
<feature type="domain" description="Doubled CXXCH motif" evidence="3">
    <location>
        <begin position="182"/>
        <end position="222"/>
    </location>
</feature>
<dbReference type="PANTHER" id="PTHR35038">
    <property type="entry name" value="DISSIMILATORY SULFITE REDUCTASE SIRA"/>
    <property type="match status" value="1"/>
</dbReference>
<proteinExistence type="predicted"/>